<evidence type="ECO:0000313" key="4">
    <source>
        <dbReference type="WBParaSite" id="SMRG1_83100.3"/>
    </source>
</evidence>
<accession>A0AA85AIK0</accession>
<reference evidence="4 5" key="1">
    <citation type="submission" date="2023-11" db="UniProtKB">
        <authorList>
            <consortium name="WormBaseParasite"/>
        </authorList>
    </citation>
    <scope>IDENTIFICATION</scope>
</reference>
<keyword evidence="2" id="KW-0472">Membrane</keyword>
<evidence type="ECO:0000313" key="3">
    <source>
        <dbReference type="Proteomes" id="UP000050790"/>
    </source>
</evidence>
<feature type="region of interest" description="Disordered" evidence="1">
    <location>
        <begin position="611"/>
        <end position="634"/>
    </location>
</feature>
<evidence type="ECO:0000313" key="5">
    <source>
        <dbReference type="WBParaSite" id="SMRG1_83100.4"/>
    </source>
</evidence>
<protein>
    <submittedName>
        <fullName evidence="4 5">Uncharacterized protein</fullName>
    </submittedName>
</protein>
<dbReference type="Proteomes" id="UP000050790">
    <property type="component" value="Unassembled WGS sequence"/>
</dbReference>
<keyword evidence="2" id="KW-0812">Transmembrane</keyword>
<dbReference type="WBParaSite" id="SMRG1_83100.4">
    <property type="protein sequence ID" value="SMRG1_83100.4"/>
    <property type="gene ID" value="SMRG1_83100"/>
</dbReference>
<dbReference type="AlphaFoldDB" id="A0AA85AIK0"/>
<sequence>MCSSRPSELSSPQNRLYISKILLIGTIIGMLCVISGSCGILLWGFIPNLIKLNNLALRINAVLCITGSMIVSVNVFYMYCTQCRSIHKKKRKKRINTFKSAVHYSDGELCPENESFITNYQLSAPSSLSIPEMFTTNGDLTRKTFVSLGSLDLEKFEVVGVVHKTSSNLDFGSVEGGEVEKNSVGEKYHYSTGSYPNILFVDKFPNILSGKAIYFRGSGNAHDNKNAVCFTTNTDDIRTTTLTGVFSATQNSYSDDTCITTNNQIKPYTTMSYLLPRVSIQEIKEKTSNIPTSLSDFVTVRRTRSDRIKHAKINRSIVTPAGYSLDGPAFSKLENTNQSNKISGLQNINNNEKYHLITNKTVTSCHKLSTYSEMSTYDNNCASYMTNVTPFNGQASLFNLNTNTIPTTNIPNINNNNIGSINDKAADINHTEPSIISLENQALMVSSSSPYELNSKTTAISQRQNNIDMSNTQFQNHVLSCATLFAANDEENLNNNSINGDVPVNSTNTEVNGLKYLHRIYSKWSVFPVYIENEKIGVKHDNGSIDKCDTLYDDKNCDENGEESSPRKLSISTISHHHTKGPLHSIINPVQSLVNRIRNRWTVCRIHRKSSVRNRKNHHQQMKTKTLKKTKLKSSSKEAVREFSDFSLAQDLNNISDIRLEVDNNGKRHRRQTIITNASIFSLPAIPPALWNAERPVWIMGVPLENNGNNDDDHWFKVDPNKLILLRQKSELSNLTSNKNHPNITGSSSSIYAFHVRPPPRLKPITTKVSRLQCELHLNQHARARSVGQMLTSEKSALNIT</sequence>
<evidence type="ECO:0000256" key="1">
    <source>
        <dbReference type="SAM" id="MobiDB-lite"/>
    </source>
</evidence>
<feature type="transmembrane region" description="Helical" evidence="2">
    <location>
        <begin position="21"/>
        <end position="46"/>
    </location>
</feature>
<feature type="transmembrane region" description="Helical" evidence="2">
    <location>
        <begin position="58"/>
        <end position="80"/>
    </location>
</feature>
<proteinExistence type="predicted"/>
<dbReference type="WBParaSite" id="SMRG1_83100.6">
    <property type="protein sequence ID" value="SMRG1_83100.6"/>
    <property type="gene ID" value="SMRG1_83100"/>
</dbReference>
<evidence type="ECO:0000256" key="2">
    <source>
        <dbReference type="SAM" id="Phobius"/>
    </source>
</evidence>
<dbReference type="WBParaSite" id="SMRG1_83100.3">
    <property type="protein sequence ID" value="SMRG1_83100.3"/>
    <property type="gene ID" value="SMRG1_83100"/>
</dbReference>
<name>A0AA85AIK0_9TREM</name>
<keyword evidence="2" id="KW-1133">Transmembrane helix</keyword>
<organism evidence="3 5">
    <name type="scientific">Schistosoma margrebowiei</name>
    <dbReference type="NCBI Taxonomy" id="48269"/>
    <lineage>
        <taxon>Eukaryota</taxon>
        <taxon>Metazoa</taxon>
        <taxon>Spiralia</taxon>
        <taxon>Lophotrochozoa</taxon>
        <taxon>Platyhelminthes</taxon>
        <taxon>Trematoda</taxon>
        <taxon>Digenea</taxon>
        <taxon>Strigeidida</taxon>
        <taxon>Schistosomatoidea</taxon>
        <taxon>Schistosomatidae</taxon>
        <taxon>Schistosoma</taxon>
    </lineage>
</organism>